<evidence type="ECO:0000313" key="1">
    <source>
        <dbReference type="EMBL" id="AZA13375.1"/>
    </source>
</evidence>
<organism evidence="1 2">
    <name type="scientific">Corynebacterium choanae</name>
    <dbReference type="NCBI Taxonomy" id="1862358"/>
    <lineage>
        <taxon>Bacteria</taxon>
        <taxon>Bacillati</taxon>
        <taxon>Actinomycetota</taxon>
        <taxon>Actinomycetes</taxon>
        <taxon>Mycobacteriales</taxon>
        <taxon>Corynebacteriaceae</taxon>
        <taxon>Corynebacterium</taxon>
    </lineage>
</organism>
<name>A0A3G6J5K9_9CORY</name>
<gene>
    <name evidence="1" type="ORF">CCHOA_04835</name>
</gene>
<evidence type="ECO:0000313" key="2">
    <source>
        <dbReference type="Proteomes" id="UP000269019"/>
    </source>
</evidence>
<reference evidence="1 2" key="1">
    <citation type="submission" date="2018-11" db="EMBL/GenBank/DDBJ databases">
        <authorList>
            <person name="Kleinhagauer T."/>
            <person name="Glaeser S.P."/>
            <person name="Spergser J."/>
            <person name="Ruckert C."/>
            <person name="Kaempfer P."/>
            <person name="Busse H.-J."/>
        </authorList>
    </citation>
    <scope>NUCLEOTIDE SEQUENCE [LARGE SCALE GENOMIC DNA]</scope>
    <source>
        <strain evidence="1 2">200CH</strain>
    </source>
</reference>
<proteinExistence type="predicted"/>
<sequence>MVIDANLLCCGVLLFALYSVWSAQTTAMLRTTGLLAGAALK</sequence>
<dbReference type="EMBL" id="CP033896">
    <property type="protein sequence ID" value="AZA13375.1"/>
    <property type="molecule type" value="Genomic_DNA"/>
</dbReference>
<accession>A0A3G6J5K9</accession>
<dbReference type="AlphaFoldDB" id="A0A3G6J5K9"/>
<keyword evidence="2" id="KW-1185">Reference proteome</keyword>
<dbReference type="Proteomes" id="UP000269019">
    <property type="component" value="Chromosome"/>
</dbReference>
<dbReference type="KEGG" id="ccho:CCHOA_04835"/>
<protein>
    <submittedName>
        <fullName evidence="1">Uncharacterized protein</fullName>
    </submittedName>
</protein>